<gene>
    <name evidence="5" type="primary">SYP1</name>
    <name evidence="5" type="ORF">SEUCBS140593_001318</name>
</gene>
<evidence type="ECO:0000256" key="3">
    <source>
        <dbReference type="SAM" id="MobiDB-lite"/>
    </source>
</evidence>
<feature type="compositionally biased region" description="Low complexity" evidence="3">
    <location>
        <begin position="595"/>
        <end position="624"/>
    </location>
</feature>
<dbReference type="SMART" id="SM00055">
    <property type="entry name" value="FCH"/>
    <property type="match status" value="1"/>
</dbReference>
<feature type="region of interest" description="Disordered" evidence="3">
    <location>
        <begin position="480"/>
        <end position="534"/>
    </location>
</feature>
<feature type="coiled-coil region" evidence="2">
    <location>
        <begin position="128"/>
        <end position="155"/>
    </location>
</feature>
<organism evidence="5 6">
    <name type="scientific">Sporothrix eucalyptigena</name>
    <dbReference type="NCBI Taxonomy" id="1812306"/>
    <lineage>
        <taxon>Eukaryota</taxon>
        <taxon>Fungi</taxon>
        <taxon>Dikarya</taxon>
        <taxon>Ascomycota</taxon>
        <taxon>Pezizomycotina</taxon>
        <taxon>Sordariomycetes</taxon>
        <taxon>Sordariomycetidae</taxon>
        <taxon>Ophiostomatales</taxon>
        <taxon>Ophiostomataceae</taxon>
        <taxon>Sporothrix</taxon>
    </lineage>
</organism>
<feature type="compositionally biased region" description="Acidic residues" evidence="3">
    <location>
        <begin position="920"/>
        <end position="929"/>
    </location>
</feature>
<dbReference type="EMBL" id="CAWUHD010000008">
    <property type="protein sequence ID" value="CAK7211888.1"/>
    <property type="molecule type" value="Genomic_DNA"/>
</dbReference>
<accession>A0ABP0AX73</accession>
<name>A0ABP0AX73_9PEZI</name>
<dbReference type="InterPro" id="IPR018808">
    <property type="entry name" value="Muniscin_C"/>
</dbReference>
<dbReference type="CDD" id="cd07650">
    <property type="entry name" value="F-BAR_Syp1p_like"/>
    <property type="match status" value="1"/>
</dbReference>
<feature type="compositionally biased region" description="Polar residues" evidence="3">
    <location>
        <begin position="431"/>
        <end position="442"/>
    </location>
</feature>
<protein>
    <submittedName>
        <fullName evidence="5">Suppressor of Profilin deletion</fullName>
    </submittedName>
</protein>
<feature type="compositionally biased region" description="Low complexity" evidence="3">
    <location>
        <begin position="405"/>
        <end position="419"/>
    </location>
</feature>
<evidence type="ECO:0000259" key="4">
    <source>
        <dbReference type="SMART" id="SM00055"/>
    </source>
</evidence>
<sequence>MDAALSRREYPAMLDHLPPGQAVQVLQERVRRIAKVNTDIADFLAERRKIEDQYVAGLKKLAVFRVPNNTAELGVFQPSWDSILRSIDTIANSHRQLSLHIERDVESSLRAFQNKDQMISMNTIGGNLQTMAKELDDAQAQAEKLTKKGGKANAQKVDAATQRLEAATQQWDNQAPFIFETLQELDEHRVNHLRDMLTQLETHEVDQASRSQASAEAMLNLILEIQTADEIQNFASQTIQGRPPINRRANTRQSSIAGSVSGSQAAPAVPPLPQSQSQARESLEPPPTSGSAASQPPSTQQPPKTPTTEAPPTSTALTPRGSVASSLQPPRRSGTGASASETQHTPLPPVPVEKEQKSEKKLRSRLGTLLGRRRQSVHGGFGQLNLNKGPFNRMSVSSHGDSDHNAYSSLSDSNNSNVNRGRLDSLAEDASPTQRDGPTTTNGVGGMPSRTGTASSGGGGVGVVDASTLNSMSVNDIFGVAAPAGPPPSQQQAANSSEPARDAEGYSLPSAANDPISQAQRDAAAASGSEQLGDGDQAFKLNIQNEPVQEEDQQAKLAALSNVSNALQMGMPTRKGGTVRGRRDVRNTIYVPAPASVPESSTASSAPTASAFSTTPLTTNLPSTVSRSSTFGSAATPTKGSALAALAQSESGLGAGTSDTQSVRSATSLSALAHLKHIDTANAGLNMSIIETVSASFADGEPTSVKVAGEIAFSFTAPPGSSKKPSEMDTIRINNFPALEAIGPNRIFVANTDQPDQFTIDTSHLQQKATVGFTFRAHADTATSLAAHCPLVLETSWKPLGDKLGLVVTYRLNPASRLAAAGQPVVLRNVVFIATYEGARSSGVQTKPPGTHLKDKHLVYWRMGEVTLTAATSKIVCRIVGDQGAEPQPGHIEVRWEHLATSSPGLISVSQLQAPTSTIVEEEEQDPFADDTLPSPKTTNGASSVPSWVDVPGALQVVSGKYESK</sequence>
<feature type="region of interest" description="Disordered" evidence="3">
    <location>
        <begin position="595"/>
        <end position="634"/>
    </location>
</feature>
<feature type="compositionally biased region" description="Low complexity" evidence="3">
    <location>
        <begin position="306"/>
        <end position="319"/>
    </location>
</feature>
<dbReference type="Pfam" id="PF10291">
    <property type="entry name" value="muHD"/>
    <property type="match status" value="1"/>
</dbReference>
<dbReference type="SUPFAM" id="SSF103657">
    <property type="entry name" value="BAR/IMD domain-like"/>
    <property type="match status" value="1"/>
</dbReference>
<dbReference type="Proteomes" id="UP001642482">
    <property type="component" value="Unassembled WGS sequence"/>
</dbReference>
<evidence type="ECO:0000256" key="2">
    <source>
        <dbReference type="SAM" id="Coils"/>
    </source>
</evidence>
<keyword evidence="1" id="KW-0254">Endocytosis</keyword>
<dbReference type="Gene3D" id="1.20.1270.60">
    <property type="entry name" value="Arfaptin homology (AH) domain/BAR domain"/>
    <property type="match status" value="1"/>
</dbReference>
<feature type="compositionally biased region" description="Low complexity" evidence="3">
    <location>
        <begin position="289"/>
        <end position="298"/>
    </location>
</feature>
<feature type="compositionally biased region" description="Polar residues" evidence="3">
    <location>
        <begin position="335"/>
        <end position="345"/>
    </location>
</feature>
<feature type="region of interest" description="Disordered" evidence="3">
    <location>
        <begin position="252"/>
        <end position="459"/>
    </location>
</feature>
<evidence type="ECO:0000256" key="1">
    <source>
        <dbReference type="ARBA" id="ARBA00022583"/>
    </source>
</evidence>
<keyword evidence="6" id="KW-1185">Reference proteome</keyword>
<feature type="compositionally biased region" description="Polar residues" evidence="3">
    <location>
        <begin position="625"/>
        <end position="634"/>
    </location>
</feature>
<feature type="compositionally biased region" description="Polar residues" evidence="3">
    <location>
        <begin position="252"/>
        <end position="264"/>
    </location>
</feature>
<feature type="region of interest" description="Disordered" evidence="3">
    <location>
        <begin position="915"/>
        <end position="948"/>
    </location>
</feature>
<feature type="domain" description="FCH" evidence="4">
    <location>
        <begin position="15"/>
        <end position="101"/>
    </location>
</feature>
<proteinExistence type="predicted"/>
<dbReference type="InterPro" id="IPR027267">
    <property type="entry name" value="AH/BAR_dom_sf"/>
</dbReference>
<reference evidence="5 6" key="1">
    <citation type="submission" date="2024-01" db="EMBL/GenBank/DDBJ databases">
        <authorList>
            <person name="Allen C."/>
            <person name="Tagirdzhanova G."/>
        </authorList>
    </citation>
    <scope>NUCLEOTIDE SEQUENCE [LARGE SCALE GENOMIC DNA]</scope>
</reference>
<keyword evidence="2" id="KW-0175">Coiled coil</keyword>
<dbReference type="InterPro" id="IPR001060">
    <property type="entry name" value="FCH_dom"/>
</dbReference>
<evidence type="ECO:0000313" key="6">
    <source>
        <dbReference type="Proteomes" id="UP001642482"/>
    </source>
</evidence>
<dbReference type="PANTHER" id="PTHR23065:SF54">
    <property type="entry name" value="SUPPRESSOR OF YEAST PROFILIN DELETION"/>
    <property type="match status" value="1"/>
</dbReference>
<evidence type="ECO:0000313" key="5">
    <source>
        <dbReference type="EMBL" id="CAK7211888.1"/>
    </source>
</evidence>
<dbReference type="Pfam" id="PF00611">
    <property type="entry name" value="FCH"/>
    <property type="match status" value="1"/>
</dbReference>
<dbReference type="PANTHER" id="PTHR23065">
    <property type="entry name" value="PROLINE-SERINE-THREONINE PHOSPHATASE INTERACTING PROTEIN 1"/>
    <property type="match status" value="1"/>
</dbReference>
<comment type="caution">
    <text evidence="5">The sequence shown here is derived from an EMBL/GenBank/DDBJ whole genome shotgun (WGS) entry which is preliminary data.</text>
</comment>
<feature type="compositionally biased region" description="Polar residues" evidence="3">
    <location>
        <begin position="935"/>
        <end position="946"/>
    </location>
</feature>
<feature type="compositionally biased region" description="Basic and acidic residues" evidence="3">
    <location>
        <begin position="352"/>
        <end position="361"/>
    </location>
</feature>